<evidence type="ECO:0000256" key="1">
    <source>
        <dbReference type="ARBA" id="ARBA00004236"/>
    </source>
</evidence>
<dbReference type="InterPro" id="IPR013106">
    <property type="entry name" value="Ig_V-set"/>
</dbReference>
<evidence type="ECO:0000313" key="14">
    <source>
        <dbReference type="Proteomes" id="UP000028990"/>
    </source>
</evidence>
<proteinExistence type="predicted"/>
<dbReference type="Proteomes" id="UP000028990">
    <property type="component" value="Unassembled WGS sequence"/>
</dbReference>
<evidence type="ECO:0000256" key="3">
    <source>
        <dbReference type="ARBA" id="ARBA00022475"/>
    </source>
</evidence>
<dbReference type="SUPFAM" id="SSF48726">
    <property type="entry name" value="Immunoglobulin"/>
    <property type="match status" value="4"/>
</dbReference>
<keyword evidence="6" id="KW-1064">Adaptive immunity</keyword>
<evidence type="ECO:0000313" key="13">
    <source>
        <dbReference type="EMBL" id="KFO34286.1"/>
    </source>
</evidence>
<gene>
    <name evidence="13" type="ORF">H920_04300</name>
</gene>
<evidence type="ECO:0000256" key="8">
    <source>
        <dbReference type="ARBA" id="ARBA00023157"/>
    </source>
</evidence>
<dbReference type="PROSITE" id="PS50835">
    <property type="entry name" value="IG_LIKE"/>
    <property type="match status" value="4"/>
</dbReference>
<dbReference type="GO" id="GO:0019814">
    <property type="term" value="C:immunoglobulin complex"/>
    <property type="evidence" value="ECO:0007669"/>
    <property type="project" value="UniProtKB-KW"/>
</dbReference>
<keyword evidence="3" id="KW-1003">Cell membrane</keyword>
<organism evidence="13 14">
    <name type="scientific">Fukomys damarensis</name>
    <name type="common">Damaraland mole rat</name>
    <name type="synonym">Cryptomys damarensis</name>
    <dbReference type="NCBI Taxonomy" id="885580"/>
    <lineage>
        <taxon>Eukaryota</taxon>
        <taxon>Metazoa</taxon>
        <taxon>Chordata</taxon>
        <taxon>Craniata</taxon>
        <taxon>Vertebrata</taxon>
        <taxon>Euteleostomi</taxon>
        <taxon>Mammalia</taxon>
        <taxon>Eutheria</taxon>
        <taxon>Euarchontoglires</taxon>
        <taxon>Glires</taxon>
        <taxon>Rodentia</taxon>
        <taxon>Hystricomorpha</taxon>
        <taxon>Bathyergidae</taxon>
        <taxon>Fukomys</taxon>
    </lineage>
</organism>
<feature type="domain" description="Ig-like" evidence="12">
    <location>
        <begin position="521"/>
        <end position="611"/>
    </location>
</feature>
<feature type="domain" description="Ig-like" evidence="12">
    <location>
        <begin position="19"/>
        <end position="115"/>
    </location>
</feature>
<keyword evidence="10" id="KW-1280">Immunoglobulin</keyword>
<dbReference type="InterPro" id="IPR003599">
    <property type="entry name" value="Ig_sub"/>
</dbReference>
<evidence type="ECO:0000256" key="9">
    <source>
        <dbReference type="ARBA" id="ARBA00023319"/>
    </source>
</evidence>
<evidence type="ECO:0000256" key="11">
    <source>
        <dbReference type="SAM" id="SignalP"/>
    </source>
</evidence>
<dbReference type="InterPro" id="IPR007110">
    <property type="entry name" value="Ig-like_dom"/>
</dbReference>
<protein>
    <submittedName>
        <fullName evidence="13">Ig heavy chain V-III region VH26</fullName>
    </submittedName>
</protein>
<dbReference type="GO" id="GO:0002250">
    <property type="term" value="P:adaptive immune response"/>
    <property type="evidence" value="ECO:0007669"/>
    <property type="project" value="UniProtKB-KW"/>
</dbReference>
<dbReference type="InterPro" id="IPR036179">
    <property type="entry name" value="Ig-like_dom_sf"/>
</dbReference>
<dbReference type="PANTHER" id="PTHR23266">
    <property type="entry name" value="IMMUNOGLOBULIN HEAVY CHAIN"/>
    <property type="match status" value="1"/>
</dbReference>
<dbReference type="SMART" id="SM00406">
    <property type="entry name" value="IGv"/>
    <property type="match status" value="4"/>
</dbReference>
<dbReference type="InterPro" id="IPR003598">
    <property type="entry name" value="Ig_sub2"/>
</dbReference>
<keyword evidence="8" id="KW-1015">Disulfide bond</keyword>
<feature type="domain" description="Ig-like" evidence="12">
    <location>
        <begin position="363"/>
        <end position="463"/>
    </location>
</feature>
<dbReference type="Gene3D" id="2.60.40.10">
    <property type="entry name" value="Immunoglobulins"/>
    <property type="match status" value="4"/>
</dbReference>
<keyword evidence="7" id="KW-0472">Membrane</keyword>
<comment type="subcellular location">
    <subcellularLocation>
        <location evidence="1">Cell membrane</location>
    </subcellularLocation>
    <subcellularLocation>
        <location evidence="2">Secreted</location>
    </subcellularLocation>
</comment>
<feature type="chain" id="PRO_5001874164" evidence="11">
    <location>
        <begin position="20"/>
        <end position="611"/>
    </location>
</feature>
<dbReference type="FunFam" id="2.60.40.10:FF:001259">
    <property type="entry name" value="Immunoglobulin heavy variable 13-2"/>
    <property type="match status" value="1"/>
</dbReference>
<keyword evidence="11" id="KW-0732">Signal</keyword>
<keyword evidence="5" id="KW-0391">Immunity</keyword>
<dbReference type="Pfam" id="PF07686">
    <property type="entry name" value="V-set"/>
    <property type="match status" value="4"/>
</dbReference>
<keyword evidence="4" id="KW-0964">Secreted</keyword>
<evidence type="ECO:0000256" key="10">
    <source>
        <dbReference type="ARBA" id="ARBA00043265"/>
    </source>
</evidence>
<dbReference type="SMART" id="SM00408">
    <property type="entry name" value="IGc2"/>
    <property type="match status" value="4"/>
</dbReference>
<accession>A0A091EFX1</accession>
<evidence type="ECO:0000256" key="6">
    <source>
        <dbReference type="ARBA" id="ARBA00023130"/>
    </source>
</evidence>
<feature type="domain" description="Ig-like" evidence="12">
    <location>
        <begin position="227"/>
        <end position="337"/>
    </location>
</feature>
<feature type="signal peptide" evidence="11">
    <location>
        <begin position="1"/>
        <end position="19"/>
    </location>
</feature>
<dbReference type="InterPro" id="IPR013783">
    <property type="entry name" value="Ig-like_fold"/>
</dbReference>
<dbReference type="InterPro" id="IPR050199">
    <property type="entry name" value="IgHV"/>
</dbReference>
<evidence type="ECO:0000256" key="5">
    <source>
        <dbReference type="ARBA" id="ARBA00022859"/>
    </source>
</evidence>
<evidence type="ECO:0000259" key="12">
    <source>
        <dbReference type="PROSITE" id="PS50835"/>
    </source>
</evidence>
<dbReference type="SMART" id="SM00409">
    <property type="entry name" value="IG"/>
    <property type="match status" value="4"/>
</dbReference>
<evidence type="ECO:0000256" key="7">
    <source>
        <dbReference type="ARBA" id="ARBA00023136"/>
    </source>
</evidence>
<dbReference type="FunFam" id="2.60.40.10:FF:002528">
    <property type="entry name" value="Immunoglobulin heavy variable 1-49"/>
    <property type="match status" value="1"/>
</dbReference>
<name>A0A091EFX1_FUKDA</name>
<dbReference type="GO" id="GO:0005886">
    <property type="term" value="C:plasma membrane"/>
    <property type="evidence" value="ECO:0007669"/>
    <property type="project" value="UniProtKB-SubCell"/>
</dbReference>
<sequence>MKFGLSWVCLFAILKGVQSDVQLVESGGGLVPPGGTLKLSCLASGFTFSDYAMHWVRQAPGKGLEWISAISSSSGTIRYADSVKGRFTISRDNNKNTLYLQMSSLRTEDTALYYCAKDTNLDVLSSVPTAPLLTVLCSERDFWKETQDLREILGNDADKYLRFEETLYRSSKHGETCIDFRSFQKYEMRNTVEKQCQHEQCAKAYSDLSEQTQPAEKTFLGAQAEVPLVESGGDLVQPGESLKLSCEASGFTFSSYWMSWICQAPGKGLEWVGNINTNGGSAYYPDSVKGRFTISRNNAKNTLHLQMNSLRTKDMAMYYCARDTYQRPETQNPLTLQLAQLKSMTIFPDDTPANTSTVDPIAPRLLGVLADLTLQESGPGLVKPSQTLSLTCTVRGASIASYAWSWMRKPPGKALQWMGHWAGTTKYDPAFQGRISITVDRAKSQFSLQLNSVTTEDTAVYYCARRTVRGHQHEPRNEPPCKSSALHYGLDLENHYLVAVVKSAHGQVQLEQSGAEVRRPGDSVKISCKASGYRLINYFMNWVQKVPGQGLEWIGSHSSYTGKTNYAQRFRGRVSLTADTSSSTAYMELSGLRSEDTAMYYCARHSVVTTS</sequence>
<keyword evidence="9" id="KW-0393">Immunoglobulin domain</keyword>
<reference evidence="13 14" key="1">
    <citation type="submission" date="2013-11" db="EMBL/GenBank/DDBJ databases">
        <title>The Damaraland mole rat (Fukomys damarensis) genome and evolution of African mole rats.</title>
        <authorList>
            <person name="Gladyshev V.N."/>
            <person name="Fang X."/>
        </authorList>
    </citation>
    <scope>NUCLEOTIDE SEQUENCE [LARGE SCALE GENOMIC DNA]</scope>
    <source>
        <tissue evidence="13">Liver</tissue>
    </source>
</reference>
<keyword evidence="14" id="KW-1185">Reference proteome</keyword>
<dbReference type="AlphaFoldDB" id="A0A091EFX1"/>
<dbReference type="GO" id="GO:0005576">
    <property type="term" value="C:extracellular region"/>
    <property type="evidence" value="ECO:0007669"/>
    <property type="project" value="UniProtKB-SubCell"/>
</dbReference>
<dbReference type="CDD" id="cd04981">
    <property type="entry name" value="IgV_H"/>
    <property type="match status" value="2"/>
</dbReference>
<dbReference type="FunFam" id="2.60.40.10:FF:001142">
    <property type="entry name" value="Immunoglobulin heavy variable 5-15"/>
    <property type="match status" value="1"/>
</dbReference>
<evidence type="ECO:0000256" key="4">
    <source>
        <dbReference type="ARBA" id="ARBA00022525"/>
    </source>
</evidence>
<dbReference type="STRING" id="885580.ENSFDAP00000009599"/>
<evidence type="ECO:0000256" key="2">
    <source>
        <dbReference type="ARBA" id="ARBA00004613"/>
    </source>
</evidence>
<dbReference type="EMBL" id="KN121999">
    <property type="protein sequence ID" value="KFO34286.1"/>
    <property type="molecule type" value="Genomic_DNA"/>
</dbReference>